<name>A0ABV9NMB3_9GAMM</name>
<evidence type="ECO:0000256" key="3">
    <source>
        <dbReference type="ARBA" id="ARBA00022801"/>
    </source>
</evidence>
<dbReference type="InterPro" id="IPR032466">
    <property type="entry name" value="Metal_Hydrolase"/>
</dbReference>
<comment type="cofactor">
    <cofactor evidence="1">
        <name>Zn(2+)</name>
        <dbReference type="ChEBI" id="CHEBI:29105"/>
    </cofactor>
</comment>
<dbReference type="PANTHER" id="PTHR11271">
    <property type="entry name" value="GUANINE DEAMINASE"/>
    <property type="match status" value="1"/>
</dbReference>
<dbReference type="GO" id="GO:0050416">
    <property type="term" value="F:formimidoylglutamate deiminase activity"/>
    <property type="evidence" value="ECO:0007669"/>
    <property type="project" value="UniProtKB-EC"/>
</dbReference>
<gene>
    <name evidence="6" type="ORF">ACFO3Q_08760</name>
</gene>
<dbReference type="InterPro" id="IPR011059">
    <property type="entry name" value="Metal-dep_hydrolase_composite"/>
</dbReference>
<evidence type="ECO:0000256" key="1">
    <source>
        <dbReference type="ARBA" id="ARBA00001947"/>
    </source>
</evidence>
<feature type="domain" description="Amidohydrolase-related" evidence="5">
    <location>
        <begin position="29"/>
        <end position="345"/>
    </location>
</feature>
<dbReference type="EMBL" id="JBHSGG010000024">
    <property type="protein sequence ID" value="MFC4728258.1"/>
    <property type="molecule type" value="Genomic_DNA"/>
</dbReference>
<dbReference type="NCBIfam" id="NF006681">
    <property type="entry name" value="PRK09229.1-2"/>
    <property type="match status" value="1"/>
</dbReference>
<keyword evidence="2" id="KW-0479">Metal-binding</keyword>
<evidence type="ECO:0000256" key="2">
    <source>
        <dbReference type="ARBA" id="ARBA00022723"/>
    </source>
</evidence>
<evidence type="ECO:0000259" key="5">
    <source>
        <dbReference type="Pfam" id="PF01979"/>
    </source>
</evidence>
<dbReference type="NCBIfam" id="TIGR02022">
    <property type="entry name" value="hutF"/>
    <property type="match status" value="1"/>
</dbReference>
<evidence type="ECO:0000313" key="6">
    <source>
        <dbReference type="EMBL" id="MFC4728258.1"/>
    </source>
</evidence>
<dbReference type="Pfam" id="PF01979">
    <property type="entry name" value="Amidohydro_1"/>
    <property type="match status" value="1"/>
</dbReference>
<dbReference type="InterPro" id="IPR010252">
    <property type="entry name" value="HutF"/>
</dbReference>
<dbReference type="PANTHER" id="PTHR11271:SF48">
    <property type="entry name" value="AMIDOHYDROLASE-RELATED DOMAIN-CONTAINING PROTEIN"/>
    <property type="match status" value="1"/>
</dbReference>
<dbReference type="RefSeq" id="WP_377004286.1">
    <property type="nucleotide sequence ID" value="NZ_JBHSGG010000024.1"/>
</dbReference>
<reference evidence="7" key="1">
    <citation type="journal article" date="2019" name="Int. J. Syst. Evol. Microbiol.">
        <title>The Global Catalogue of Microorganisms (GCM) 10K type strain sequencing project: providing services to taxonomists for standard genome sequencing and annotation.</title>
        <authorList>
            <consortium name="The Broad Institute Genomics Platform"/>
            <consortium name="The Broad Institute Genome Sequencing Center for Infectious Disease"/>
            <person name="Wu L."/>
            <person name="Ma J."/>
        </authorList>
    </citation>
    <scope>NUCLEOTIDE SEQUENCE [LARGE SCALE GENOMIC DNA]</scope>
    <source>
        <strain evidence="7">CGMCC 1.13574</strain>
    </source>
</reference>
<accession>A0ABV9NMB3</accession>
<keyword evidence="7" id="KW-1185">Reference proteome</keyword>
<dbReference type="SUPFAM" id="SSF51556">
    <property type="entry name" value="Metallo-dependent hydrolases"/>
    <property type="match status" value="1"/>
</dbReference>
<sequence>MHTFHAEHLWRPDGWARDVELAGAGRGRFVLPGVVDAHSHAFQRAMAGMAERQTAAQDSFWTWRETMYRFAARLDPDSLQAVAAQLYAELLEAGYTRVCEFHYLHHAPDGRPYADPAAMSRALVAAARETGIGLTLLPTLYMQGGFDGRPLDARQMRFAHSVDAYLRLVGMLQAEALDDARVRVGVAFHSLRAVPPEALRAVLDAVAPELPVHIHVAEQTAEVDDCVAARGARPVAWLLDNAPVDARWTLVHATHLEPTEVQGIARSGATVALCPTTEANLGDGLFPLRDFLDAGGVFSIGTDSHVSTSLAEELKMLEYGQRLAHRRRNVAAAGGGSTGEALFAAALAGGRRSGGCDAAADGVVVLDAEAPRFAGAGTADVLDRWVFAGHGEAIDEVWVGGERLVAQGRHRERTAIAARYRAAIARLLAE</sequence>
<dbReference type="Proteomes" id="UP001595892">
    <property type="component" value="Unassembled WGS sequence"/>
</dbReference>
<dbReference type="InterPro" id="IPR051607">
    <property type="entry name" value="Metallo-dep_hydrolases"/>
</dbReference>
<comment type="caution">
    <text evidence="6">The sequence shown here is derived from an EMBL/GenBank/DDBJ whole genome shotgun (WGS) entry which is preliminary data.</text>
</comment>
<protein>
    <submittedName>
        <fullName evidence="6">Formimidoylglutamate deiminase</fullName>
        <ecNumber evidence="6">3.5.3.13</ecNumber>
    </submittedName>
</protein>
<dbReference type="EC" id="3.5.3.13" evidence="6"/>
<keyword evidence="4" id="KW-0862">Zinc</keyword>
<dbReference type="Gene3D" id="2.30.40.10">
    <property type="entry name" value="Urease, subunit C, domain 1"/>
    <property type="match status" value="1"/>
</dbReference>
<dbReference type="InterPro" id="IPR006680">
    <property type="entry name" value="Amidohydro-rel"/>
</dbReference>
<proteinExistence type="predicted"/>
<dbReference type="NCBIfam" id="NF006684">
    <property type="entry name" value="PRK09229.1-5"/>
    <property type="match status" value="1"/>
</dbReference>
<keyword evidence="3 6" id="KW-0378">Hydrolase</keyword>
<organism evidence="6 7">
    <name type="scientific">Coralloluteibacterium thermophilum</name>
    <dbReference type="NCBI Taxonomy" id="2707049"/>
    <lineage>
        <taxon>Bacteria</taxon>
        <taxon>Pseudomonadati</taxon>
        <taxon>Pseudomonadota</taxon>
        <taxon>Gammaproteobacteria</taxon>
        <taxon>Lysobacterales</taxon>
        <taxon>Lysobacteraceae</taxon>
        <taxon>Coralloluteibacterium</taxon>
    </lineage>
</organism>
<evidence type="ECO:0000256" key="4">
    <source>
        <dbReference type="ARBA" id="ARBA00022833"/>
    </source>
</evidence>
<dbReference type="Gene3D" id="3.20.20.140">
    <property type="entry name" value="Metal-dependent hydrolases"/>
    <property type="match status" value="1"/>
</dbReference>
<evidence type="ECO:0000313" key="7">
    <source>
        <dbReference type="Proteomes" id="UP001595892"/>
    </source>
</evidence>